<dbReference type="GeneTree" id="ENSGT00390000008536"/>
<reference evidence="1" key="3">
    <citation type="submission" date="2025-09" db="UniProtKB">
        <authorList>
            <consortium name="Ensembl"/>
        </authorList>
    </citation>
    <scope>IDENTIFICATION</scope>
</reference>
<reference evidence="1" key="2">
    <citation type="submission" date="2025-08" db="UniProtKB">
        <authorList>
            <consortium name="Ensembl"/>
        </authorList>
    </citation>
    <scope>IDENTIFICATION</scope>
</reference>
<dbReference type="AlphaFoldDB" id="H2NF63"/>
<evidence type="ECO:0000313" key="1">
    <source>
        <dbReference type="Ensembl" id="ENSPPYP00000004392.2"/>
    </source>
</evidence>
<dbReference type="InParanoid" id="H2NF63"/>
<proteinExistence type="predicted"/>
<sequence length="108" mass="11618">MEDGTRVAWLGRGGGLGPWEPLALWASVSREEQGSRAAGPPDCGVLRAASWEQRSAGLLRCASSNCWETPPFNTGASLSWAVDTYFDKGKFGSNYLRTVHIASGQSTR</sequence>
<accession>H2NF63</accession>
<dbReference type="Proteomes" id="UP000001595">
    <property type="component" value="Chromosome 11"/>
</dbReference>
<reference evidence="1 2" key="1">
    <citation type="submission" date="2008-02" db="EMBL/GenBank/DDBJ databases">
        <title>A 6x draft sequence assembly of the Pongo pygmaeus abelii genome.</title>
        <authorList>
            <person name="Wilson R.K."/>
            <person name="Mardis E."/>
        </authorList>
    </citation>
    <scope>NUCLEOTIDE SEQUENCE [LARGE SCALE GENOMIC DNA]</scope>
</reference>
<dbReference type="Ensembl" id="ENSPPYT00000004567.2">
    <property type="protein sequence ID" value="ENSPPYP00000004392.2"/>
    <property type="gene ID" value="ENSPPYG00000003836.2"/>
</dbReference>
<organism evidence="1 2">
    <name type="scientific">Pongo abelii</name>
    <name type="common">Sumatran orangutan</name>
    <name type="synonym">Pongo pygmaeus abelii</name>
    <dbReference type="NCBI Taxonomy" id="9601"/>
    <lineage>
        <taxon>Eukaryota</taxon>
        <taxon>Metazoa</taxon>
        <taxon>Chordata</taxon>
        <taxon>Craniata</taxon>
        <taxon>Vertebrata</taxon>
        <taxon>Euteleostomi</taxon>
        <taxon>Mammalia</taxon>
        <taxon>Eutheria</taxon>
        <taxon>Euarchontoglires</taxon>
        <taxon>Primates</taxon>
        <taxon>Haplorrhini</taxon>
        <taxon>Catarrhini</taxon>
        <taxon>Hominidae</taxon>
        <taxon>Pongo</taxon>
    </lineage>
</organism>
<name>H2NF63_PONAB</name>
<dbReference type="HOGENOM" id="CLU_2126815_0_0_1"/>
<dbReference type="eggNOG" id="ENOG502RVNG">
    <property type="taxonomic scope" value="Eukaryota"/>
</dbReference>
<keyword evidence="2" id="KW-1185">Reference proteome</keyword>
<protein>
    <submittedName>
        <fullName evidence="1">Uncharacterized protein</fullName>
    </submittedName>
</protein>
<dbReference type="OMA" id="CASSNCW"/>
<evidence type="ECO:0000313" key="2">
    <source>
        <dbReference type="Proteomes" id="UP000001595"/>
    </source>
</evidence>